<reference evidence="7 8" key="1">
    <citation type="submission" date="2018-10" db="EMBL/GenBank/DDBJ databases">
        <title>Fifty Aureobasidium pullulans genomes reveal a recombining polyextremotolerant generalist.</title>
        <authorList>
            <person name="Gostincar C."/>
            <person name="Turk M."/>
            <person name="Zajc J."/>
            <person name="Gunde-Cimerman N."/>
        </authorList>
    </citation>
    <scope>NUCLEOTIDE SEQUENCE [LARGE SCALE GENOMIC DNA]</scope>
    <source>
        <strain evidence="7 8">EXF-9785</strain>
    </source>
</reference>
<sequence>MTALTETTSLLPPRDTENQPANIHEAATRSLSKDADIFTRAGKLTILLAGIFTVMFQFADILRFAPPMRLFELGYCRQYYLKHNQGFIDAGGNVSEHLCKIGEVQEQLSLLKAWLGSTSEGAVGLLLVIPYGMLAEVKGGRFVAGHNLIGYALSSVWILIVSFCWNVFPINAIVVSPLLRAIGGGAPISSAVILATVANAAPTSERSTVFFLMGAAELVTEMIMPLISAAFMSKGFIYSLIMLGFVFEALALIAVYAIPLDTVKKSSTEYQEIDQQESQDQQSVLPDADDAPKKGLAYLPHSGSFWITDTFCRIRSSLSRARASQTSPYAAHSIISKPLSSAYIHTQRPHALI</sequence>
<comment type="caution">
    <text evidence="7">The sequence shown here is derived from an EMBL/GenBank/DDBJ whole genome shotgun (WGS) entry which is preliminary data.</text>
</comment>
<name>A0A4S9EVS0_AURPU</name>
<feature type="region of interest" description="Disordered" evidence="5">
    <location>
        <begin position="1"/>
        <end position="21"/>
    </location>
</feature>
<protein>
    <recommendedName>
        <fullName evidence="9">MFS general substrate transporter</fullName>
    </recommendedName>
</protein>
<dbReference type="EMBL" id="QZAV01000089">
    <property type="protein sequence ID" value="THX38786.1"/>
    <property type="molecule type" value="Genomic_DNA"/>
</dbReference>
<feature type="transmembrane region" description="Helical" evidence="6">
    <location>
        <begin position="148"/>
        <end position="168"/>
    </location>
</feature>
<evidence type="ECO:0000256" key="1">
    <source>
        <dbReference type="ARBA" id="ARBA00004141"/>
    </source>
</evidence>
<accession>A0A4S9EVS0</accession>
<gene>
    <name evidence="7" type="ORF">D6D10_04796</name>
</gene>
<feature type="transmembrane region" description="Helical" evidence="6">
    <location>
        <begin position="209"/>
        <end position="231"/>
    </location>
</feature>
<dbReference type="PANTHER" id="PTHR23507:SF1">
    <property type="entry name" value="FI18259P1-RELATED"/>
    <property type="match status" value="1"/>
</dbReference>
<evidence type="ECO:0008006" key="9">
    <source>
        <dbReference type="Google" id="ProtNLM"/>
    </source>
</evidence>
<evidence type="ECO:0000256" key="5">
    <source>
        <dbReference type="SAM" id="MobiDB-lite"/>
    </source>
</evidence>
<evidence type="ECO:0000256" key="2">
    <source>
        <dbReference type="ARBA" id="ARBA00022692"/>
    </source>
</evidence>
<evidence type="ECO:0000256" key="4">
    <source>
        <dbReference type="ARBA" id="ARBA00023136"/>
    </source>
</evidence>
<keyword evidence="4 6" id="KW-0472">Membrane</keyword>
<dbReference type="Proteomes" id="UP000308953">
    <property type="component" value="Unassembled WGS sequence"/>
</dbReference>
<evidence type="ECO:0000313" key="7">
    <source>
        <dbReference type="EMBL" id="THX38786.1"/>
    </source>
</evidence>
<proteinExistence type="predicted"/>
<evidence type="ECO:0000256" key="6">
    <source>
        <dbReference type="SAM" id="Phobius"/>
    </source>
</evidence>
<keyword evidence="3 6" id="KW-1133">Transmembrane helix</keyword>
<keyword evidence="2 6" id="KW-0812">Transmembrane</keyword>
<comment type="subcellular location">
    <subcellularLocation>
        <location evidence="1">Membrane</location>
        <topology evidence="1">Multi-pass membrane protein</topology>
    </subcellularLocation>
</comment>
<feature type="transmembrane region" description="Helical" evidence="6">
    <location>
        <begin position="237"/>
        <end position="258"/>
    </location>
</feature>
<feature type="compositionally biased region" description="Polar residues" evidence="5">
    <location>
        <begin position="1"/>
        <end position="10"/>
    </location>
</feature>
<organism evidence="7 8">
    <name type="scientific">Aureobasidium pullulans</name>
    <name type="common">Black yeast</name>
    <name type="synonym">Pullularia pullulans</name>
    <dbReference type="NCBI Taxonomy" id="5580"/>
    <lineage>
        <taxon>Eukaryota</taxon>
        <taxon>Fungi</taxon>
        <taxon>Dikarya</taxon>
        <taxon>Ascomycota</taxon>
        <taxon>Pezizomycotina</taxon>
        <taxon>Dothideomycetes</taxon>
        <taxon>Dothideomycetidae</taxon>
        <taxon>Dothideales</taxon>
        <taxon>Saccotheciaceae</taxon>
        <taxon>Aureobasidium</taxon>
    </lineage>
</organism>
<dbReference type="GO" id="GO:0016020">
    <property type="term" value="C:membrane"/>
    <property type="evidence" value="ECO:0007669"/>
    <property type="project" value="UniProtKB-SubCell"/>
</dbReference>
<dbReference type="PANTHER" id="PTHR23507">
    <property type="entry name" value="ZGC:174356"/>
    <property type="match status" value="1"/>
</dbReference>
<dbReference type="GO" id="GO:0022857">
    <property type="term" value="F:transmembrane transporter activity"/>
    <property type="evidence" value="ECO:0007669"/>
    <property type="project" value="TreeGrafter"/>
</dbReference>
<feature type="transmembrane region" description="Helical" evidence="6">
    <location>
        <begin position="44"/>
        <end position="62"/>
    </location>
</feature>
<evidence type="ECO:0000256" key="3">
    <source>
        <dbReference type="ARBA" id="ARBA00022989"/>
    </source>
</evidence>
<dbReference type="SUPFAM" id="SSF103473">
    <property type="entry name" value="MFS general substrate transporter"/>
    <property type="match status" value="1"/>
</dbReference>
<dbReference type="InterPro" id="IPR036259">
    <property type="entry name" value="MFS_trans_sf"/>
</dbReference>
<evidence type="ECO:0000313" key="8">
    <source>
        <dbReference type="Proteomes" id="UP000308953"/>
    </source>
</evidence>
<dbReference type="Gene3D" id="1.20.1250.20">
    <property type="entry name" value="MFS general substrate transporter like domains"/>
    <property type="match status" value="1"/>
</dbReference>
<dbReference type="AlphaFoldDB" id="A0A4S9EVS0"/>
<feature type="transmembrane region" description="Helical" evidence="6">
    <location>
        <begin position="174"/>
        <end position="197"/>
    </location>
</feature>